<evidence type="ECO:0000256" key="1">
    <source>
        <dbReference type="ARBA" id="ARBA00001935"/>
    </source>
</evidence>
<evidence type="ECO:0000256" key="6">
    <source>
        <dbReference type="ARBA" id="ARBA00022982"/>
    </source>
</evidence>
<sequence length="112" mass="11723">MRTLTHGTAALLLALAALAGSAAPGHAETVVVDQVGKKFSTPELTIRKGDTVTFANKDPITHNVYSQSPGNAFDVKTQKPGESSDVTFSTPGDVDVQCAIHPGMKLRIHVGN</sequence>
<keyword evidence="11" id="KW-1185">Reference proteome</keyword>
<accession>A0ABS4STU6</accession>
<protein>
    <submittedName>
        <fullName evidence="10">Plastocyanin</fullName>
    </submittedName>
</protein>
<evidence type="ECO:0000256" key="7">
    <source>
        <dbReference type="ARBA" id="ARBA00023008"/>
    </source>
</evidence>
<evidence type="ECO:0000313" key="10">
    <source>
        <dbReference type="EMBL" id="MBP2295970.1"/>
    </source>
</evidence>
<evidence type="ECO:0000259" key="9">
    <source>
        <dbReference type="Pfam" id="PF00127"/>
    </source>
</evidence>
<gene>
    <name evidence="10" type="ORF">J2851_005785</name>
</gene>
<keyword evidence="7" id="KW-0186">Copper</keyword>
<dbReference type="InterPro" id="IPR008972">
    <property type="entry name" value="Cupredoxin"/>
</dbReference>
<feature type="domain" description="Blue (type 1) copper" evidence="9">
    <location>
        <begin position="32"/>
        <end position="110"/>
    </location>
</feature>
<keyword evidence="5" id="KW-0574">Periplasm</keyword>
<dbReference type="InterPro" id="IPR002386">
    <property type="entry name" value="Amicyanin/Pseudoazurin"/>
</dbReference>
<evidence type="ECO:0000313" key="11">
    <source>
        <dbReference type="Proteomes" id="UP000781958"/>
    </source>
</evidence>
<dbReference type="PANTHER" id="PTHR36507:SF1">
    <property type="entry name" value="BLL1555 PROTEIN"/>
    <property type="match status" value="1"/>
</dbReference>
<dbReference type="SUPFAM" id="SSF49503">
    <property type="entry name" value="Cupredoxins"/>
    <property type="match status" value="1"/>
</dbReference>
<proteinExistence type="predicted"/>
<dbReference type="Gene3D" id="2.60.40.420">
    <property type="entry name" value="Cupredoxins - blue copper proteins"/>
    <property type="match status" value="1"/>
</dbReference>
<comment type="cofactor">
    <cofactor evidence="1">
        <name>Cu cation</name>
        <dbReference type="ChEBI" id="CHEBI:23378"/>
    </cofactor>
</comment>
<evidence type="ECO:0000256" key="5">
    <source>
        <dbReference type="ARBA" id="ARBA00022764"/>
    </source>
</evidence>
<name>A0ABS4STU6_9PROT</name>
<dbReference type="InterPro" id="IPR000923">
    <property type="entry name" value="BlueCu_1"/>
</dbReference>
<dbReference type="Proteomes" id="UP000781958">
    <property type="component" value="Unassembled WGS sequence"/>
</dbReference>
<organism evidence="10 11">
    <name type="scientific">Azospirillum rugosum</name>
    <dbReference type="NCBI Taxonomy" id="416170"/>
    <lineage>
        <taxon>Bacteria</taxon>
        <taxon>Pseudomonadati</taxon>
        <taxon>Pseudomonadota</taxon>
        <taxon>Alphaproteobacteria</taxon>
        <taxon>Rhodospirillales</taxon>
        <taxon>Azospirillaceae</taxon>
        <taxon>Azospirillum</taxon>
    </lineage>
</organism>
<keyword evidence="8" id="KW-0732">Signal</keyword>
<dbReference type="InterPro" id="IPR052721">
    <property type="entry name" value="ET_Amicyanin"/>
</dbReference>
<evidence type="ECO:0000256" key="4">
    <source>
        <dbReference type="ARBA" id="ARBA00022723"/>
    </source>
</evidence>
<dbReference type="PRINTS" id="PR00155">
    <property type="entry name" value="AMICYANIN"/>
</dbReference>
<evidence type="ECO:0000256" key="8">
    <source>
        <dbReference type="SAM" id="SignalP"/>
    </source>
</evidence>
<dbReference type="PANTHER" id="PTHR36507">
    <property type="entry name" value="BLL1555 PROTEIN"/>
    <property type="match status" value="1"/>
</dbReference>
<dbReference type="Pfam" id="PF00127">
    <property type="entry name" value="Copper-bind"/>
    <property type="match status" value="1"/>
</dbReference>
<feature type="chain" id="PRO_5045402979" evidence="8">
    <location>
        <begin position="28"/>
        <end position="112"/>
    </location>
</feature>
<comment type="caution">
    <text evidence="10">The sequence shown here is derived from an EMBL/GenBank/DDBJ whole genome shotgun (WGS) entry which is preliminary data.</text>
</comment>
<comment type="subcellular location">
    <subcellularLocation>
        <location evidence="2">Periplasm</location>
    </subcellularLocation>
</comment>
<dbReference type="EMBL" id="JAGINP010000026">
    <property type="protein sequence ID" value="MBP2295970.1"/>
    <property type="molecule type" value="Genomic_DNA"/>
</dbReference>
<dbReference type="RefSeq" id="WP_209770651.1">
    <property type="nucleotide sequence ID" value="NZ_JAGINP010000026.1"/>
</dbReference>
<keyword evidence="3" id="KW-0813">Transport</keyword>
<evidence type="ECO:0000256" key="2">
    <source>
        <dbReference type="ARBA" id="ARBA00004418"/>
    </source>
</evidence>
<keyword evidence="4" id="KW-0479">Metal-binding</keyword>
<evidence type="ECO:0000256" key="3">
    <source>
        <dbReference type="ARBA" id="ARBA00022448"/>
    </source>
</evidence>
<keyword evidence="6" id="KW-0249">Electron transport</keyword>
<reference evidence="10 11" key="1">
    <citation type="submission" date="2021-03" db="EMBL/GenBank/DDBJ databases">
        <title>Genomic Encyclopedia of Type Strains, Phase III (KMG-III): the genomes of soil and plant-associated and newly described type strains.</title>
        <authorList>
            <person name="Whitman W."/>
        </authorList>
    </citation>
    <scope>NUCLEOTIDE SEQUENCE [LARGE SCALE GENOMIC DNA]</scope>
    <source>
        <strain evidence="10 11">IMMIB AFH-6</strain>
    </source>
</reference>
<feature type="signal peptide" evidence="8">
    <location>
        <begin position="1"/>
        <end position="27"/>
    </location>
</feature>